<feature type="region of interest" description="Disordered" evidence="1">
    <location>
        <begin position="94"/>
        <end position="140"/>
    </location>
</feature>
<dbReference type="Pfam" id="PF00646">
    <property type="entry name" value="F-box"/>
    <property type="match status" value="1"/>
</dbReference>
<feature type="transmembrane region" description="Helical" evidence="2">
    <location>
        <begin position="382"/>
        <end position="399"/>
    </location>
</feature>
<evidence type="ECO:0000256" key="1">
    <source>
        <dbReference type="SAM" id="MobiDB-lite"/>
    </source>
</evidence>
<accession>A0AAE0M6P0</accession>
<sequence length="446" mass="49424">MDDPDAPQSQAQPDPQDANLTNPPADGVDAAAPGPAGGPDPTPSGPHLIHALIGHGPGGLSETVRNSIGGLSETVRNSVTSLASHHDFRLRKEKEKLPDLEKGHIHPLGKSESLRVDGDEDALSKKQPVQPPPVEPSPLHLLTLPPEIQSEVLRHLDFPDLVNIRRTCHQLRAFASPHHISILMGPGRLKAQLERHCKCCLAYDAFQSHMIRGSLVDPAYPLSNACFKCALKANDHRLRPGNMITLANGTRVYVCRWCGMPVDFGFAAGNEQFHRRCYSLYNDKLVHFFFIGCIQLGLGFVSAVLAWIYFRNIGLVLGSTVASFLLLWMCLGIIIIRGNTRRSNYWTLLCELAILWLWMPPVYHIASAIASRSPGDAPIPKSTIACLVIFVLYMLFRLINLAGNIILMGGYDITRCTRGNVPRWRRLIDPVLRALVFWTYPQSIQK</sequence>
<feature type="domain" description="F-box" evidence="3">
    <location>
        <begin position="138"/>
        <end position="174"/>
    </location>
</feature>
<dbReference type="AlphaFoldDB" id="A0AAE0M6P0"/>
<organism evidence="4 5">
    <name type="scientific">Cercophora scortea</name>
    <dbReference type="NCBI Taxonomy" id="314031"/>
    <lineage>
        <taxon>Eukaryota</taxon>
        <taxon>Fungi</taxon>
        <taxon>Dikarya</taxon>
        <taxon>Ascomycota</taxon>
        <taxon>Pezizomycotina</taxon>
        <taxon>Sordariomycetes</taxon>
        <taxon>Sordariomycetidae</taxon>
        <taxon>Sordariales</taxon>
        <taxon>Lasiosphaeriaceae</taxon>
        <taxon>Cercophora</taxon>
    </lineage>
</organism>
<keyword evidence="2" id="KW-0812">Transmembrane</keyword>
<dbReference type="SMART" id="SM00256">
    <property type="entry name" value="FBOX"/>
    <property type="match status" value="1"/>
</dbReference>
<feature type="transmembrane region" description="Helical" evidence="2">
    <location>
        <begin position="316"/>
        <end position="336"/>
    </location>
</feature>
<feature type="transmembrane region" description="Helical" evidence="2">
    <location>
        <begin position="285"/>
        <end position="310"/>
    </location>
</feature>
<dbReference type="InterPro" id="IPR036047">
    <property type="entry name" value="F-box-like_dom_sf"/>
</dbReference>
<reference evidence="4" key="2">
    <citation type="submission" date="2023-06" db="EMBL/GenBank/DDBJ databases">
        <authorList>
            <consortium name="Lawrence Berkeley National Laboratory"/>
            <person name="Haridas S."/>
            <person name="Hensen N."/>
            <person name="Bonometti L."/>
            <person name="Westerberg I."/>
            <person name="Brannstrom I.O."/>
            <person name="Guillou S."/>
            <person name="Cros-Aarteil S."/>
            <person name="Calhoun S."/>
            <person name="Kuo A."/>
            <person name="Mondo S."/>
            <person name="Pangilinan J."/>
            <person name="Riley R."/>
            <person name="Labutti K."/>
            <person name="Andreopoulos B."/>
            <person name="Lipzen A."/>
            <person name="Chen C."/>
            <person name="Yanf M."/>
            <person name="Daum C."/>
            <person name="Ng V."/>
            <person name="Clum A."/>
            <person name="Steindorff A."/>
            <person name="Ohm R."/>
            <person name="Martin F."/>
            <person name="Silar P."/>
            <person name="Natvig D."/>
            <person name="Lalanne C."/>
            <person name="Gautier V."/>
            <person name="Ament-Velasquez S.L."/>
            <person name="Kruys A."/>
            <person name="Hutchinson M.I."/>
            <person name="Powell A.J."/>
            <person name="Barry K."/>
            <person name="Miller A.N."/>
            <person name="Grigoriev I.V."/>
            <person name="Debuchy R."/>
            <person name="Gladieux P."/>
            <person name="Thoren M.H."/>
            <person name="Johannesson H."/>
        </authorList>
    </citation>
    <scope>NUCLEOTIDE SEQUENCE</scope>
    <source>
        <strain evidence="4">SMH4131-1</strain>
    </source>
</reference>
<feature type="compositionally biased region" description="Low complexity" evidence="1">
    <location>
        <begin position="1"/>
        <end position="34"/>
    </location>
</feature>
<dbReference type="CDD" id="cd09917">
    <property type="entry name" value="F-box_SF"/>
    <property type="match status" value="1"/>
</dbReference>
<reference evidence="4" key="1">
    <citation type="journal article" date="2023" name="Mol. Phylogenet. Evol.">
        <title>Genome-scale phylogeny and comparative genomics of the fungal order Sordariales.</title>
        <authorList>
            <person name="Hensen N."/>
            <person name="Bonometti L."/>
            <person name="Westerberg I."/>
            <person name="Brannstrom I.O."/>
            <person name="Guillou S."/>
            <person name="Cros-Aarteil S."/>
            <person name="Calhoun S."/>
            <person name="Haridas S."/>
            <person name="Kuo A."/>
            <person name="Mondo S."/>
            <person name="Pangilinan J."/>
            <person name="Riley R."/>
            <person name="LaButti K."/>
            <person name="Andreopoulos B."/>
            <person name="Lipzen A."/>
            <person name="Chen C."/>
            <person name="Yan M."/>
            <person name="Daum C."/>
            <person name="Ng V."/>
            <person name="Clum A."/>
            <person name="Steindorff A."/>
            <person name="Ohm R.A."/>
            <person name="Martin F."/>
            <person name="Silar P."/>
            <person name="Natvig D.O."/>
            <person name="Lalanne C."/>
            <person name="Gautier V."/>
            <person name="Ament-Velasquez S.L."/>
            <person name="Kruys A."/>
            <person name="Hutchinson M.I."/>
            <person name="Powell A.J."/>
            <person name="Barry K."/>
            <person name="Miller A.N."/>
            <person name="Grigoriev I.V."/>
            <person name="Debuchy R."/>
            <person name="Gladieux P."/>
            <person name="Hiltunen Thoren M."/>
            <person name="Johannesson H."/>
        </authorList>
    </citation>
    <scope>NUCLEOTIDE SEQUENCE</scope>
    <source>
        <strain evidence="4">SMH4131-1</strain>
    </source>
</reference>
<proteinExistence type="predicted"/>
<feature type="compositionally biased region" description="Basic and acidic residues" evidence="1">
    <location>
        <begin position="94"/>
        <end position="104"/>
    </location>
</feature>
<feature type="transmembrane region" description="Helical" evidence="2">
    <location>
        <begin position="348"/>
        <end position="370"/>
    </location>
</feature>
<dbReference type="Proteomes" id="UP001286456">
    <property type="component" value="Unassembled WGS sequence"/>
</dbReference>
<evidence type="ECO:0000256" key="2">
    <source>
        <dbReference type="SAM" id="Phobius"/>
    </source>
</evidence>
<feature type="region of interest" description="Disordered" evidence="1">
    <location>
        <begin position="1"/>
        <end position="48"/>
    </location>
</feature>
<name>A0AAE0M6P0_9PEZI</name>
<dbReference type="PROSITE" id="PS50181">
    <property type="entry name" value="FBOX"/>
    <property type="match status" value="1"/>
</dbReference>
<gene>
    <name evidence="4" type="ORF">B0T19DRAFT_263533</name>
</gene>
<dbReference type="SUPFAM" id="SSF81383">
    <property type="entry name" value="F-box domain"/>
    <property type="match status" value="1"/>
</dbReference>
<keyword evidence="2" id="KW-0472">Membrane</keyword>
<keyword evidence="2" id="KW-1133">Transmembrane helix</keyword>
<keyword evidence="5" id="KW-1185">Reference proteome</keyword>
<dbReference type="InterPro" id="IPR001810">
    <property type="entry name" value="F-box_dom"/>
</dbReference>
<evidence type="ECO:0000313" key="5">
    <source>
        <dbReference type="Proteomes" id="UP001286456"/>
    </source>
</evidence>
<comment type="caution">
    <text evidence="4">The sequence shown here is derived from an EMBL/GenBank/DDBJ whole genome shotgun (WGS) entry which is preliminary data.</text>
</comment>
<evidence type="ECO:0000259" key="3">
    <source>
        <dbReference type="PROSITE" id="PS50181"/>
    </source>
</evidence>
<dbReference type="EMBL" id="JAUEPO010000005">
    <property type="protein sequence ID" value="KAK3321317.1"/>
    <property type="molecule type" value="Genomic_DNA"/>
</dbReference>
<evidence type="ECO:0000313" key="4">
    <source>
        <dbReference type="EMBL" id="KAK3321317.1"/>
    </source>
</evidence>
<protein>
    <recommendedName>
        <fullName evidence="3">F-box domain-containing protein</fullName>
    </recommendedName>
</protein>